<dbReference type="Proteomes" id="UP000828251">
    <property type="component" value="Unassembled WGS sequence"/>
</dbReference>
<gene>
    <name evidence="2" type="ORF">J1N35_001661</name>
</gene>
<organism evidence="2 3">
    <name type="scientific">Gossypium stocksii</name>
    <dbReference type="NCBI Taxonomy" id="47602"/>
    <lineage>
        <taxon>Eukaryota</taxon>
        <taxon>Viridiplantae</taxon>
        <taxon>Streptophyta</taxon>
        <taxon>Embryophyta</taxon>
        <taxon>Tracheophyta</taxon>
        <taxon>Spermatophyta</taxon>
        <taxon>Magnoliopsida</taxon>
        <taxon>eudicotyledons</taxon>
        <taxon>Gunneridae</taxon>
        <taxon>Pentapetalae</taxon>
        <taxon>rosids</taxon>
        <taxon>malvids</taxon>
        <taxon>Malvales</taxon>
        <taxon>Malvaceae</taxon>
        <taxon>Malvoideae</taxon>
        <taxon>Gossypium</taxon>
    </lineage>
</organism>
<sequence>MDKVNKLFNSHRDKLLERNNAHDAMLMALKEETMAMTMALNTRIEELEKCLKKSVIEKDDGADKEPKKLGSSKGKAKAKRAKRRKKKRVKCFLCHGPHELQNCPEQAVVKRKAVSKLGESSERLPPKEEMGLSSNLGENIVMNTVKLEPMWLNSSEASELAESSTKLPPIREVSGASGFKEKEVMQVGQLTRVNATSRMVRVKKQRRSSKLMTITPNTSDGGLLCRWGSFGQFFSKLFEKSVRLKPGWPDNEDMAT</sequence>
<dbReference type="EMBL" id="JAIQCV010000001">
    <property type="protein sequence ID" value="KAH1130283.1"/>
    <property type="molecule type" value="Genomic_DNA"/>
</dbReference>
<name>A0A9D3WKC2_9ROSI</name>
<comment type="caution">
    <text evidence="2">The sequence shown here is derived from an EMBL/GenBank/DDBJ whole genome shotgun (WGS) entry which is preliminary data.</text>
</comment>
<evidence type="ECO:0000313" key="3">
    <source>
        <dbReference type="Proteomes" id="UP000828251"/>
    </source>
</evidence>
<keyword evidence="3" id="KW-1185">Reference proteome</keyword>
<dbReference type="AlphaFoldDB" id="A0A9D3WKC2"/>
<evidence type="ECO:0000256" key="1">
    <source>
        <dbReference type="SAM" id="MobiDB-lite"/>
    </source>
</evidence>
<feature type="compositionally biased region" description="Basic residues" evidence="1">
    <location>
        <begin position="74"/>
        <end position="84"/>
    </location>
</feature>
<proteinExistence type="predicted"/>
<accession>A0A9D3WKC2</accession>
<feature type="region of interest" description="Disordered" evidence="1">
    <location>
        <begin position="60"/>
        <end position="84"/>
    </location>
</feature>
<protein>
    <submittedName>
        <fullName evidence="2">Uncharacterized protein</fullName>
    </submittedName>
</protein>
<dbReference type="OrthoDB" id="10535738at2759"/>
<reference evidence="2 3" key="1">
    <citation type="journal article" date="2021" name="Plant Biotechnol. J.">
        <title>Multi-omics assisted identification of the key and species-specific regulatory components of drought-tolerant mechanisms in Gossypium stocksii.</title>
        <authorList>
            <person name="Yu D."/>
            <person name="Ke L."/>
            <person name="Zhang D."/>
            <person name="Wu Y."/>
            <person name="Sun Y."/>
            <person name="Mei J."/>
            <person name="Sun J."/>
            <person name="Sun Y."/>
        </authorList>
    </citation>
    <scope>NUCLEOTIDE SEQUENCE [LARGE SCALE GENOMIC DNA]</scope>
    <source>
        <strain evidence="3">cv. E1</strain>
        <tissue evidence="2">Leaf</tissue>
    </source>
</reference>
<evidence type="ECO:0000313" key="2">
    <source>
        <dbReference type="EMBL" id="KAH1130283.1"/>
    </source>
</evidence>